<evidence type="ECO:0008006" key="4">
    <source>
        <dbReference type="Google" id="ProtNLM"/>
    </source>
</evidence>
<evidence type="ECO:0000256" key="1">
    <source>
        <dbReference type="SAM" id="Phobius"/>
    </source>
</evidence>
<keyword evidence="1" id="KW-1133">Transmembrane helix</keyword>
<evidence type="ECO:0000313" key="2">
    <source>
        <dbReference type="EMBL" id="ABQ47617.1"/>
    </source>
</evidence>
<accession>A5IN44</accession>
<protein>
    <recommendedName>
        <fullName evidence="4">DUF4129 domain-containing protein</fullName>
    </recommendedName>
</protein>
<feature type="transmembrane region" description="Helical" evidence="1">
    <location>
        <begin position="6"/>
        <end position="27"/>
    </location>
</feature>
<gene>
    <name evidence="2" type="ordered locus">Tpet_1611</name>
</gene>
<organism evidence="2 3">
    <name type="scientific">Thermotoga petrophila (strain ATCC BAA-488 / DSM 13995 / JCM 10881 / RKU-1)</name>
    <dbReference type="NCBI Taxonomy" id="390874"/>
    <lineage>
        <taxon>Bacteria</taxon>
        <taxon>Thermotogati</taxon>
        <taxon>Thermotogota</taxon>
        <taxon>Thermotogae</taxon>
        <taxon>Thermotogales</taxon>
        <taxon>Thermotogaceae</taxon>
        <taxon>Thermotoga</taxon>
    </lineage>
</organism>
<proteinExistence type="predicted"/>
<dbReference type="STRING" id="390874.Tpet_1611"/>
<feature type="transmembrane region" description="Helical" evidence="1">
    <location>
        <begin position="86"/>
        <end position="119"/>
    </location>
</feature>
<keyword evidence="1" id="KW-0472">Membrane</keyword>
<name>A5IN44_THEP1</name>
<dbReference type="AlphaFoldDB" id="A5IN44"/>
<feature type="transmembrane region" description="Helical" evidence="1">
    <location>
        <begin position="39"/>
        <end position="57"/>
    </location>
</feature>
<dbReference type="HOGENOM" id="CLU_657100_0_0_0"/>
<feature type="transmembrane region" description="Helical" evidence="1">
    <location>
        <begin position="63"/>
        <end position="79"/>
    </location>
</feature>
<dbReference type="RefSeq" id="WP_011944026.1">
    <property type="nucleotide sequence ID" value="NC_009486.1"/>
</dbReference>
<reference evidence="2 3" key="2">
    <citation type="journal article" date="2009" name="Proc. Natl. Acad. Sci. U.S.A.">
        <title>On the chimeric nature, thermophilic origin, and phylogenetic placement of the Thermotogales.</title>
        <authorList>
            <person name="Zhaxybayeva O."/>
            <person name="Swithers K.S."/>
            <person name="Lapierre P."/>
            <person name="Fournier G.P."/>
            <person name="Bickhart D.M."/>
            <person name="DeBoy R.T."/>
            <person name="Nelson K.E."/>
            <person name="Nesbo C.L."/>
            <person name="Doolittle W.F."/>
            <person name="Gogarten J.P."/>
            <person name="Noll K.M."/>
        </authorList>
    </citation>
    <scope>NUCLEOTIDE SEQUENCE [LARGE SCALE GENOMIC DNA]</scope>
    <source>
        <strain evidence="3">ATCC BAA-488 / DSM 13995 / JCM 10881 / RKU-1</strain>
    </source>
</reference>
<dbReference type="KEGG" id="tpt:Tpet_1611"/>
<dbReference type="Proteomes" id="UP000006558">
    <property type="component" value="Chromosome"/>
</dbReference>
<dbReference type="EMBL" id="CP000702">
    <property type="protein sequence ID" value="ABQ47617.1"/>
    <property type="molecule type" value="Genomic_DNA"/>
</dbReference>
<feature type="transmembrane region" description="Helical" evidence="1">
    <location>
        <begin position="213"/>
        <end position="236"/>
    </location>
</feature>
<sequence>MFLDVLFGSALLLVLMKDINLYSLLLLSSSAVAVVLKKFSRAYLIVLPISGLLLWILSKEKDLILLSLVVTFFLVLSDFENERSKVYSLVFFFALSLIFERNPFSLLFVSGAMALFFLYEKKFLYASVVPLLIFVPKLKLPSLFSETHQPEGVESVQQMVRNVVIVIEKFTQNSSPAMKLLWEVIFWIAVAGVVLLVVVFFKEFRMNLKVSHYVFAALGIFVVSFYLFVLFVNMVVQNVNLDIGIPELTPAGQMLSSTPSASVTIVEIERNPSWNSVRWILTVVSLFVALLFFHTTLKLFLRTLKTSSEEIETEESREEEKEDVEKKEHRTERKEIHTLEDAYLFLRWKYFPGKEHLTPYELISGKKFRHFRGLTELYVESKYAGKGIKLPEKEIAKIFSESEKELKKANINPQKNLH</sequence>
<feature type="transmembrane region" description="Helical" evidence="1">
    <location>
        <begin position="180"/>
        <end position="201"/>
    </location>
</feature>
<keyword evidence="1" id="KW-0812">Transmembrane</keyword>
<evidence type="ECO:0000313" key="3">
    <source>
        <dbReference type="Proteomes" id="UP000006558"/>
    </source>
</evidence>
<feature type="transmembrane region" description="Helical" evidence="1">
    <location>
        <begin position="279"/>
        <end position="301"/>
    </location>
</feature>
<reference evidence="3" key="1">
    <citation type="submission" date="2007-05" db="EMBL/GenBank/DDBJ databases">
        <title>Complete sequence of Thermotoga petrophila RKU-1.</title>
        <authorList>
            <consortium name="US DOE Joint Genome Institute"/>
            <person name="Copeland A."/>
            <person name="Lucas S."/>
            <person name="Lapidus A."/>
            <person name="Barry K."/>
            <person name="Glavina del Rio T."/>
            <person name="Dalin E."/>
            <person name="Tice H."/>
            <person name="Pitluck S."/>
            <person name="Sims D."/>
            <person name="Brettin T."/>
            <person name="Bruce D."/>
            <person name="Detter J.C."/>
            <person name="Han C."/>
            <person name="Tapia R."/>
            <person name="Schmutz J."/>
            <person name="Larimer F."/>
            <person name="Land M."/>
            <person name="Hauser L."/>
            <person name="Kyrpides N."/>
            <person name="Mikhailova N."/>
            <person name="Nelson K."/>
            <person name="Gogarten J.P."/>
            <person name="Noll K."/>
            <person name="Richardson P."/>
        </authorList>
    </citation>
    <scope>NUCLEOTIDE SEQUENCE [LARGE SCALE GENOMIC DNA]</scope>
    <source>
        <strain evidence="3">ATCC BAA-488 / DSM 13995 / JCM 10881 / RKU-1</strain>
    </source>
</reference>